<feature type="region of interest" description="Disordered" evidence="1">
    <location>
        <begin position="325"/>
        <end position="350"/>
    </location>
</feature>
<dbReference type="Proteomes" id="UP000184096">
    <property type="component" value="Chromosome I"/>
</dbReference>
<dbReference type="Gene3D" id="2.60.40.1120">
    <property type="entry name" value="Carboxypeptidase-like, regulatory domain"/>
    <property type="match status" value="1"/>
</dbReference>
<feature type="compositionally biased region" description="Basic and acidic residues" evidence="1">
    <location>
        <begin position="325"/>
        <end position="335"/>
    </location>
</feature>
<evidence type="ECO:0000313" key="3">
    <source>
        <dbReference type="EMBL" id="SHN81658.1"/>
    </source>
</evidence>
<dbReference type="InterPro" id="IPR013784">
    <property type="entry name" value="Carb-bd-like_fold"/>
</dbReference>
<feature type="signal peptide" evidence="2">
    <location>
        <begin position="1"/>
        <end position="41"/>
    </location>
</feature>
<evidence type="ECO:0000256" key="2">
    <source>
        <dbReference type="SAM" id="SignalP"/>
    </source>
</evidence>
<feature type="chain" id="PRO_5012319803" description="Carboxypeptidase regulatory-like domain-containing protein" evidence="2">
    <location>
        <begin position="42"/>
        <end position="730"/>
    </location>
</feature>
<protein>
    <recommendedName>
        <fullName evidence="5">Carboxypeptidase regulatory-like domain-containing protein</fullName>
    </recommendedName>
</protein>
<sequence length="730" mass="78979">MDNVTLARQNHRVGVHNMKKQAFAARSSLAALILSVSLAQAVTLTGACAQGAGADAATPGSGDLAGTVKSAKGAEAGVWVIAETTDTPTRYTKIVVTDDSGRFLIPDLPKANYQVWVRGYGLIDSAKVQANPGATLDLTAVPAPTPAAAAQVYPPIYWFSLLHLPPKSAFPMEQIKSQGEWLNVIKSGACQSCHALGTPGTRTISKRLGTFKNSADAWTVRLEAGSAQAFMARDITRLGTEEALKLFGQWTDGIAAGELPFATPERPSGISRNIVVTEWEWSDTTAYLHDEISTDRWDPSVNAKGKLYGSAEDSTDYMPILDPSTHTDSEVKIPVRDPNTPNVTARPHGFSPSWGPNAIWNSQTITHNPMMDEKGRVWMTSQIRAPENPDWCKAGSAHPSAKAFPIKQSNRNIAMYDPASEKFTLLSTCFPTHHLAFSRDHAQLFFSAGVVGPAVLGWLDVKKFEATHDEVQSQRWTPFVVDTSGDGKRGDYVEPNEALQPGKDKRLAVNEYAVAVSPVDGSVWGTVIGYPGSIVRTVLGANPEETALSEIYEPPLPGYGPRGGDIDAEGVYWVALASGHVGSFDRRKCKVLNGPTALGKHCPEGWTLYQLPGPQMRDVQDGGSAEASYYVWVDWFNTFGLGKNVPIVMGNLNSSIFAIVDGKFVNFTVPYPMGFFPKNVDGRVDDPATGWKGTALWSTYGTRAMFHLEGGTANRPRAVKLQLRPDPLAH</sequence>
<evidence type="ECO:0000313" key="4">
    <source>
        <dbReference type="Proteomes" id="UP000184096"/>
    </source>
</evidence>
<proteinExistence type="predicted"/>
<gene>
    <name evidence="3" type="ORF">SAMN05444170_4837</name>
</gene>
<keyword evidence="4" id="KW-1185">Reference proteome</keyword>
<dbReference type="AlphaFoldDB" id="A0A1M7UF84"/>
<keyword evidence="2" id="KW-0732">Signal</keyword>
<evidence type="ECO:0000256" key="1">
    <source>
        <dbReference type="SAM" id="MobiDB-lite"/>
    </source>
</evidence>
<organism evidence="3 4">
    <name type="scientific">Bradyrhizobium erythrophlei</name>
    <dbReference type="NCBI Taxonomy" id="1437360"/>
    <lineage>
        <taxon>Bacteria</taxon>
        <taxon>Pseudomonadati</taxon>
        <taxon>Pseudomonadota</taxon>
        <taxon>Alphaproteobacteria</taxon>
        <taxon>Hyphomicrobiales</taxon>
        <taxon>Nitrobacteraceae</taxon>
        <taxon>Bradyrhizobium</taxon>
    </lineage>
</organism>
<dbReference type="EMBL" id="LT670849">
    <property type="protein sequence ID" value="SHN81658.1"/>
    <property type="molecule type" value="Genomic_DNA"/>
</dbReference>
<reference evidence="4" key="1">
    <citation type="submission" date="2016-11" db="EMBL/GenBank/DDBJ databases">
        <authorList>
            <person name="Varghese N."/>
            <person name="Submissions S."/>
        </authorList>
    </citation>
    <scope>NUCLEOTIDE SEQUENCE [LARGE SCALE GENOMIC DNA]</scope>
    <source>
        <strain evidence="4">GAS401</strain>
    </source>
</reference>
<dbReference type="GO" id="GO:0030246">
    <property type="term" value="F:carbohydrate binding"/>
    <property type="evidence" value="ECO:0007669"/>
    <property type="project" value="InterPro"/>
</dbReference>
<accession>A0A1M7UF84</accession>
<name>A0A1M7UF84_9BRAD</name>
<evidence type="ECO:0008006" key="5">
    <source>
        <dbReference type="Google" id="ProtNLM"/>
    </source>
</evidence>
<dbReference type="SUPFAM" id="SSF49452">
    <property type="entry name" value="Starch-binding domain-like"/>
    <property type="match status" value="1"/>
</dbReference>